<dbReference type="Gene3D" id="2.60.40.1120">
    <property type="entry name" value="Carboxypeptidase-like, regulatory domain"/>
    <property type="match status" value="1"/>
</dbReference>
<evidence type="ECO:0000256" key="5">
    <source>
        <dbReference type="ARBA" id="ARBA00023136"/>
    </source>
</evidence>
<dbReference type="FunFam" id="2.170.130.10:FF:000008">
    <property type="entry name" value="SusC/RagA family TonB-linked outer membrane protein"/>
    <property type="match status" value="1"/>
</dbReference>
<dbReference type="SUPFAM" id="SSF56935">
    <property type="entry name" value="Porins"/>
    <property type="match status" value="1"/>
</dbReference>
<protein>
    <submittedName>
        <fullName evidence="10">TonB-linked outer membrane protein, SusC/RagA family</fullName>
    </submittedName>
</protein>
<dbReference type="NCBIfam" id="TIGR04056">
    <property type="entry name" value="OMP_RagA_SusC"/>
    <property type="match status" value="1"/>
</dbReference>
<feature type="domain" description="TonB-dependent receptor plug" evidence="9">
    <location>
        <begin position="117"/>
        <end position="222"/>
    </location>
</feature>
<dbReference type="InterPro" id="IPR012910">
    <property type="entry name" value="Plug_dom"/>
</dbReference>
<keyword evidence="11" id="KW-1185">Reference proteome</keyword>
<dbReference type="InterPro" id="IPR039426">
    <property type="entry name" value="TonB-dep_rcpt-like"/>
</dbReference>
<keyword evidence="3 7" id="KW-1134">Transmembrane beta strand</keyword>
<dbReference type="AlphaFoldDB" id="A0A1I1GTA7"/>
<evidence type="ECO:0000256" key="2">
    <source>
        <dbReference type="ARBA" id="ARBA00022448"/>
    </source>
</evidence>
<comment type="subcellular location">
    <subcellularLocation>
        <location evidence="1 7">Cell outer membrane</location>
        <topology evidence="1 7">Multi-pass membrane protein</topology>
    </subcellularLocation>
</comment>
<evidence type="ECO:0000256" key="4">
    <source>
        <dbReference type="ARBA" id="ARBA00022692"/>
    </source>
</evidence>
<accession>A0A1I1GTA7</accession>
<keyword evidence="5 7" id="KW-0472">Membrane</keyword>
<dbReference type="STRING" id="623281.SAMN05421747_10587"/>
<dbReference type="Gene3D" id="2.40.170.20">
    <property type="entry name" value="TonB-dependent receptor, beta-barrel domain"/>
    <property type="match status" value="1"/>
</dbReference>
<keyword evidence="2 7" id="KW-0813">Transport</keyword>
<dbReference type="EMBL" id="FOLL01000005">
    <property type="protein sequence ID" value="SFC15049.1"/>
    <property type="molecule type" value="Genomic_DNA"/>
</dbReference>
<evidence type="ECO:0000256" key="1">
    <source>
        <dbReference type="ARBA" id="ARBA00004571"/>
    </source>
</evidence>
<dbReference type="InterPro" id="IPR023996">
    <property type="entry name" value="TonB-dep_OMP_SusC/RagA"/>
</dbReference>
<evidence type="ECO:0000259" key="9">
    <source>
        <dbReference type="Pfam" id="PF07715"/>
    </source>
</evidence>
<dbReference type="Pfam" id="PF13715">
    <property type="entry name" value="CarbopepD_reg_2"/>
    <property type="match status" value="1"/>
</dbReference>
<comment type="similarity">
    <text evidence="7">Belongs to the TonB-dependent receptor family.</text>
</comment>
<feature type="chain" id="PRO_5011515001" evidence="8">
    <location>
        <begin position="23"/>
        <end position="1031"/>
    </location>
</feature>
<reference evidence="10 11" key="1">
    <citation type="submission" date="2016-10" db="EMBL/GenBank/DDBJ databases">
        <authorList>
            <person name="de Groot N.N."/>
        </authorList>
    </citation>
    <scope>NUCLEOTIDE SEQUENCE [LARGE SCALE GENOMIC DNA]</scope>
    <source>
        <strain evidence="10 11">DSM 22900</strain>
    </source>
</reference>
<dbReference type="GO" id="GO:0009279">
    <property type="term" value="C:cell outer membrane"/>
    <property type="evidence" value="ECO:0007669"/>
    <property type="project" value="UniProtKB-SubCell"/>
</dbReference>
<feature type="signal peptide" evidence="8">
    <location>
        <begin position="1"/>
        <end position="22"/>
    </location>
</feature>
<dbReference type="SUPFAM" id="SSF49464">
    <property type="entry name" value="Carboxypeptidase regulatory domain-like"/>
    <property type="match status" value="1"/>
</dbReference>
<dbReference type="InterPro" id="IPR036942">
    <property type="entry name" value="Beta-barrel_TonB_sf"/>
</dbReference>
<proteinExistence type="inferred from homology"/>
<evidence type="ECO:0000256" key="6">
    <source>
        <dbReference type="ARBA" id="ARBA00023237"/>
    </source>
</evidence>
<dbReference type="PROSITE" id="PS52016">
    <property type="entry name" value="TONB_DEPENDENT_REC_3"/>
    <property type="match status" value="1"/>
</dbReference>
<dbReference type="Gene3D" id="2.170.130.10">
    <property type="entry name" value="TonB-dependent receptor, plug domain"/>
    <property type="match status" value="1"/>
</dbReference>
<evidence type="ECO:0000256" key="8">
    <source>
        <dbReference type="SAM" id="SignalP"/>
    </source>
</evidence>
<evidence type="ECO:0000256" key="7">
    <source>
        <dbReference type="PROSITE-ProRule" id="PRU01360"/>
    </source>
</evidence>
<sequence length="1031" mass="113373">MKPKWTFLTVCLLLAAEAYLFAQETVSGRVLSAADRQPLAGVSVKVQGTTISTATDDDGRFKVEIPDRNEVVLEVSYLGYHTREVRVAAGGTVDVLLEATASALDEVVVVGYGTVRRRDLTGAVSSVKAEEIAFAPVANPIEAIQGRVAGLDIARESGRATSGSSILLRGNRSLTAGSTPLYIIDGIPGNITNLNPNDIESIDVLKDASSTAIYGSAGANGVIIITTKQAKEGQVNIDFDAYLGVNSNGRYPSALRGDAWLTYLQESFRSTNGRTPENRDELLTAWSLNPEQINQYIDNGQWIDWVDETLHTGVQQNYMLSVRGGTEKTKGFFSLGYNSTQGIYQNDLAKLYTMRGGVENKINHWISGTINTGLTWRDNETRPSRVNRTFSTIPVGEVYDPQGNINVYPIAGLTAPSLIADDIPNTLRNNSKNLVLTVNPQIDLNIMEGLTFRSILGTTLTSSRTGIFNSDRTYMMLAGSAPQVRNATYQTALGYSYIWENIANYQTTLGEDHNLDATLVSSWAHNQSESSSAYNEAFLYDEFIFYSLQAGTNPYASSGYTMTKRMSFVGRLNYGYKGKYLLSLTNRTDGVSQLARRWDSFLAGAAAWRISDEAFMDGARHVVSNMKLRTSYGVSGNSNIDAYSTLTEVTSTGLDAINLGGGLLPTSVLTQAVGNPALTWEKSYNLNIGLDLGLFDDRLEAVVEWYDTETRGVLFARNLPFSSGGFTPKIPYQMTANLARMHNRGVEVTLMASPVRNSNFRWNSTLTFAHNKEQVKSIDLGSGTTVDDLISLGLFMGHPSNTVFGYKKLGIWQQGEEADAAVFGLSPGDVKVQSNLTKVRDGVWVDHTAETPVEYTADNPYTISPADRVIIGQGSPKWTAGWQNSWYWKGFDLNIFAIARWGHYLNSALLGHFAYGRVNLPSNYSYWTPENPTNDYPRPYLNRAANHSNPVLGLNEVDGSFIKIKNITLGYALPDGLGRRLGLSRCRVYATMHNPLIYTRSHLLKGMDPETGADDEFPLYRQMVFGINLSF</sequence>
<keyword evidence="8" id="KW-0732">Signal</keyword>
<dbReference type="Proteomes" id="UP000199577">
    <property type="component" value="Unassembled WGS sequence"/>
</dbReference>
<name>A0A1I1GTA7_9SPHI</name>
<evidence type="ECO:0000313" key="11">
    <source>
        <dbReference type="Proteomes" id="UP000199577"/>
    </source>
</evidence>
<keyword evidence="4 7" id="KW-0812">Transmembrane</keyword>
<dbReference type="Pfam" id="PF07715">
    <property type="entry name" value="Plug"/>
    <property type="match status" value="1"/>
</dbReference>
<dbReference type="InterPro" id="IPR023997">
    <property type="entry name" value="TonB-dep_OMP_SusC/RagA_CS"/>
</dbReference>
<organism evidence="10 11">
    <name type="scientific">Parapedobacter composti</name>
    <dbReference type="NCBI Taxonomy" id="623281"/>
    <lineage>
        <taxon>Bacteria</taxon>
        <taxon>Pseudomonadati</taxon>
        <taxon>Bacteroidota</taxon>
        <taxon>Sphingobacteriia</taxon>
        <taxon>Sphingobacteriales</taxon>
        <taxon>Sphingobacteriaceae</taxon>
        <taxon>Parapedobacter</taxon>
    </lineage>
</organism>
<dbReference type="InterPro" id="IPR008969">
    <property type="entry name" value="CarboxyPept-like_regulatory"/>
</dbReference>
<dbReference type="InterPro" id="IPR037066">
    <property type="entry name" value="Plug_dom_sf"/>
</dbReference>
<gene>
    <name evidence="10" type="ORF">SAMN05421747_10587</name>
</gene>
<keyword evidence="6 7" id="KW-0998">Cell outer membrane</keyword>
<dbReference type="NCBIfam" id="TIGR04057">
    <property type="entry name" value="SusC_RagA_signa"/>
    <property type="match status" value="1"/>
</dbReference>
<evidence type="ECO:0000313" key="10">
    <source>
        <dbReference type="EMBL" id="SFC15049.1"/>
    </source>
</evidence>
<evidence type="ECO:0000256" key="3">
    <source>
        <dbReference type="ARBA" id="ARBA00022452"/>
    </source>
</evidence>